<evidence type="ECO:0000259" key="9">
    <source>
        <dbReference type="PROSITE" id="PS00497"/>
    </source>
</evidence>
<dbReference type="Pfam" id="PF00264">
    <property type="entry name" value="Tyrosinase"/>
    <property type="match status" value="1"/>
</dbReference>
<reference evidence="11" key="1">
    <citation type="submission" date="2021-01" db="EMBL/GenBank/DDBJ databases">
        <title>Adiantum capillus-veneris genome.</title>
        <authorList>
            <person name="Fang Y."/>
            <person name="Liao Q."/>
        </authorList>
    </citation>
    <scope>NUCLEOTIDE SEQUENCE</scope>
    <source>
        <strain evidence="11">H3</strain>
        <tissue evidence="11">Leaf</tissue>
    </source>
</reference>
<dbReference type="InterPro" id="IPR050316">
    <property type="entry name" value="Tyrosinase/Hemocyanin"/>
</dbReference>
<dbReference type="AlphaFoldDB" id="A0A9D4Z6M7"/>
<evidence type="ECO:0000256" key="1">
    <source>
        <dbReference type="ARBA" id="ARBA00001973"/>
    </source>
</evidence>
<feature type="signal peptide" evidence="8">
    <location>
        <begin position="1"/>
        <end position="25"/>
    </location>
</feature>
<keyword evidence="5" id="KW-0560">Oxidoreductase</keyword>
<proteinExistence type="inferred from homology"/>
<evidence type="ECO:0000259" key="10">
    <source>
        <dbReference type="PROSITE" id="PS00498"/>
    </source>
</evidence>
<dbReference type="InterPro" id="IPR022740">
    <property type="entry name" value="Polyphenol_oxidase_C"/>
</dbReference>
<evidence type="ECO:0000256" key="8">
    <source>
        <dbReference type="SAM" id="SignalP"/>
    </source>
</evidence>
<keyword evidence="3" id="KW-0479">Metal-binding</keyword>
<comment type="similarity">
    <text evidence="2">Belongs to the tyrosinase family.</text>
</comment>
<dbReference type="GO" id="GO:0046872">
    <property type="term" value="F:metal ion binding"/>
    <property type="evidence" value="ECO:0007669"/>
    <property type="project" value="UniProtKB-KW"/>
</dbReference>
<accession>A0A9D4Z6M7</accession>
<evidence type="ECO:0000313" key="12">
    <source>
        <dbReference type="Proteomes" id="UP000886520"/>
    </source>
</evidence>
<evidence type="ECO:0000256" key="6">
    <source>
        <dbReference type="ARBA" id="ARBA00023008"/>
    </source>
</evidence>
<dbReference type="EMBL" id="JABFUD020000023">
    <property type="protein sequence ID" value="KAI5061676.1"/>
    <property type="molecule type" value="Genomic_DNA"/>
</dbReference>
<dbReference type="Pfam" id="PF12143">
    <property type="entry name" value="PPO1_KFDV"/>
    <property type="match status" value="1"/>
</dbReference>
<dbReference type="PROSITE" id="PS00497">
    <property type="entry name" value="TYROSINASE_1"/>
    <property type="match status" value="1"/>
</dbReference>
<evidence type="ECO:0000256" key="5">
    <source>
        <dbReference type="ARBA" id="ARBA00023002"/>
    </source>
</evidence>
<evidence type="ECO:0000256" key="7">
    <source>
        <dbReference type="ARBA" id="ARBA00023157"/>
    </source>
</evidence>
<feature type="domain" description="Tyrosinase copper-binding" evidence="10">
    <location>
        <begin position="304"/>
        <end position="315"/>
    </location>
</feature>
<keyword evidence="12" id="KW-1185">Reference proteome</keyword>
<dbReference type="Gene3D" id="1.10.1280.10">
    <property type="entry name" value="Di-copper center containing domain from catechol oxidase"/>
    <property type="match status" value="1"/>
</dbReference>
<dbReference type="PANTHER" id="PTHR11474:SF76">
    <property type="entry name" value="SHKT DOMAIN-CONTAINING PROTEIN"/>
    <property type="match status" value="1"/>
</dbReference>
<dbReference type="OrthoDB" id="1879980at2759"/>
<sequence length="550" mass="62160">MSSSQERKLLLLTLSTTMLLNLVMAVASSAPVLAPNMSSCHLPLDFPTAEIPYDCCAPAAAYAPRLFRPNSSSTSSSSLRMRQPAHAADNNYAARLARAYMLMQALPPDDPRSFDQQANIHCAYCNTVYNQMFSSQVFQVHNSWLFFPFHRWYLYFHERILARLLGDDTFALPFWNYDHPDGASIPWLFSGSSAYAILSNALRDSSHEFPATVAIDFNVDTNLRPREDQVRENTNAMYRALIRDATTPESFFGWAYRHGDAPMPQGYGFGTVESQPHNSVHRWVGNRSAIGWKDMGSFYSAAHDPIFYAHHAQIDRLWELWKTMPGHKDIEDEDYKNAEFLFYNEEGELVRVKAGDASNATMLGYVYEEVEAPWMHAIPERKSSAPVKLREDERRCVEGEAIETAPCSIAVARDPEVSKASPWLHDHLLLTVFYNATQVMNVDVYINFPAANATTDTGCKEYLTGVRFNKFCLEDQVGYKTVRLEIRERLADLNLTEESSIVVTLVPRIPPSPSFIGSITLLRASVEYTLSHQRWDDCVSARSTSLATPI</sequence>
<dbReference type="InterPro" id="IPR022739">
    <property type="entry name" value="Polyphenol_oxidase_cen"/>
</dbReference>
<dbReference type="Pfam" id="PF12142">
    <property type="entry name" value="PPO1_DWL"/>
    <property type="match status" value="1"/>
</dbReference>
<evidence type="ECO:0000256" key="3">
    <source>
        <dbReference type="ARBA" id="ARBA00022723"/>
    </source>
</evidence>
<organism evidence="11 12">
    <name type="scientific">Adiantum capillus-veneris</name>
    <name type="common">Maidenhair fern</name>
    <dbReference type="NCBI Taxonomy" id="13818"/>
    <lineage>
        <taxon>Eukaryota</taxon>
        <taxon>Viridiplantae</taxon>
        <taxon>Streptophyta</taxon>
        <taxon>Embryophyta</taxon>
        <taxon>Tracheophyta</taxon>
        <taxon>Polypodiopsida</taxon>
        <taxon>Polypodiidae</taxon>
        <taxon>Polypodiales</taxon>
        <taxon>Pteridineae</taxon>
        <taxon>Pteridaceae</taxon>
        <taxon>Vittarioideae</taxon>
        <taxon>Adiantum</taxon>
    </lineage>
</organism>
<evidence type="ECO:0000256" key="2">
    <source>
        <dbReference type="ARBA" id="ARBA00009928"/>
    </source>
</evidence>
<dbReference type="InterPro" id="IPR002227">
    <property type="entry name" value="Tyrosinase_Cu-bd"/>
</dbReference>
<dbReference type="GO" id="GO:0004097">
    <property type="term" value="F:catechol oxidase activity"/>
    <property type="evidence" value="ECO:0007669"/>
    <property type="project" value="InterPro"/>
</dbReference>
<feature type="chain" id="PRO_5038670209" description="Tyrosinase copper-binding domain-containing protein" evidence="8">
    <location>
        <begin position="26"/>
        <end position="550"/>
    </location>
</feature>
<comment type="caution">
    <text evidence="11">The sequence shown here is derived from an EMBL/GenBank/DDBJ whole genome shotgun (WGS) entry which is preliminary data.</text>
</comment>
<dbReference type="PROSITE" id="PS00498">
    <property type="entry name" value="TYROSINASE_2"/>
    <property type="match status" value="1"/>
</dbReference>
<dbReference type="SUPFAM" id="SSF48056">
    <property type="entry name" value="Di-copper centre-containing domain"/>
    <property type="match status" value="1"/>
</dbReference>
<keyword evidence="6" id="KW-0186">Copper</keyword>
<evidence type="ECO:0000256" key="4">
    <source>
        <dbReference type="ARBA" id="ARBA00022784"/>
    </source>
</evidence>
<keyword evidence="4" id="KW-0883">Thioether bond</keyword>
<dbReference type="InterPro" id="IPR008922">
    <property type="entry name" value="Di-copper_centre_dom_sf"/>
</dbReference>
<comment type="cofactor">
    <cofactor evidence="1">
        <name>Cu(2+)</name>
        <dbReference type="ChEBI" id="CHEBI:29036"/>
    </cofactor>
</comment>
<dbReference type="PANTHER" id="PTHR11474">
    <property type="entry name" value="TYROSINASE FAMILY MEMBER"/>
    <property type="match status" value="1"/>
</dbReference>
<gene>
    <name evidence="11" type="ORF">GOP47_0024181</name>
</gene>
<keyword evidence="7" id="KW-1015">Disulfide bond</keyword>
<dbReference type="Proteomes" id="UP000886520">
    <property type="component" value="Chromosome 23"/>
</dbReference>
<name>A0A9D4Z6M7_ADICA</name>
<keyword evidence="8" id="KW-0732">Signal</keyword>
<dbReference type="PRINTS" id="PR00092">
    <property type="entry name" value="TYROSINASE"/>
</dbReference>
<evidence type="ECO:0000313" key="11">
    <source>
        <dbReference type="EMBL" id="KAI5061676.1"/>
    </source>
</evidence>
<feature type="domain" description="Tyrosinase copper-binding" evidence="9">
    <location>
        <begin position="141"/>
        <end position="158"/>
    </location>
</feature>
<protein>
    <recommendedName>
        <fullName evidence="9 10">Tyrosinase copper-binding domain-containing protein</fullName>
    </recommendedName>
</protein>